<comment type="subcellular location">
    <subcellularLocation>
        <location evidence="1">Cell outer membrane</location>
        <topology evidence="1">Lipid-anchor</topology>
    </subcellularLocation>
</comment>
<proteinExistence type="inferred from homology"/>
<sequence>MRKIVLALSAAAAVVPATVLTTAPADAQRHHSRYARYYDRHGYYNGPAWRGRDGRYYCRRSNGTTGLLIGGAAGALIGRSVDGGRDRTAGTVIGAAAGALLGREVDRSGSRRRCR</sequence>
<gene>
    <name evidence="7" type="ORF">FRZ32_08685</name>
</gene>
<dbReference type="InterPro" id="IPR008816">
    <property type="entry name" value="Gly_zipper_2TM_dom"/>
</dbReference>
<comment type="similarity">
    <text evidence="2">Belongs to the rickettsiale 17 kDa surface antigen family.</text>
</comment>
<feature type="chain" id="PRO_5022998388" description="17 kDa surface antigen" evidence="5">
    <location>
        <begin position="28"/>
        <end position="115"/>
    </location>
</feature>
<feature type="domain" description="Glycine zipper 2TM" evidence="6">
    <location>
        <begin position="66"/>
        <end position="105"/>
    </location>
</feature>
<dbReference type="Proteomes" id="UP000321249">
    <property type="component" value="Unassembled WGS sequence"/>
</dbReference>
<evidence type="ECO:0000313" key="7">
    <source>
        <dbReference type="EMBL" id="TXC63729.1"/>
    </source>
</evidence>
<evidence type="ECO:0000256" key="5">
    <source>
        <dbReference type="SAM" id="SignalP"/>
    </source>
</evidence>
<evidence type="ECO:0000256" key="3">
    <source>
        <dbReference type="ARBA" id="ARBA00015281"/>
    </source>
</evidence>
<dbReference type="Pfam" id="PF05433">
    <property type="entry name" value="Rick_17kDa_Anti"/>
    <property type="match status" value="1"/>
</dbReference>
<protein>
    <recommendedName>
        <fullName evidence="3">17 kDa surface antigen</fullName>
    </recommendedName>
</protein>
<comment type="caution">
    <text evidence="7">The sequence shown here is derived from an EMBL/GenBank/DDBJ whole genome shotgun (WGS) entry which is preliminary data.</text>
</comment>
<accession>A0A5C6TU34</accession>
<evidence type="ECO:0000256" key="2">
    <source>
        <dbReference type="ARBA" id="ARBA00008681"/>
    </source>
</evidence>
<evidence type="ECO:0000313" key="8">
    <source>
        <dbReference type="Proteomes" id="UP000321249"/>
    </source>
</evidence>
<keyword evidence="4" id="KW-0449">Lipoprotein</keyword>
<dbReference type="GO" id="GO:0009279">
    <property type="term" value="C:cell outer membrane"/>
    <property type="evidence" value="ECO:0007669"/>
    <property type="project" value="UniProtKB-SubCell"/>
</dbReference>
<dbReference type="RefSeq" id="WP_147043135.1">
    <property type="nucleotide sequence ID" value="NZ_BAABIR010000004.1"/>
</dbReference>
<dbReference type="OrthoDB" id="7429177at2"/>
<evidence type="ECO:0000259" key="6">
    <source>
        <dbReference type="Pfam" id="PF05433"/>
    </source>
</evidence>
<organism evidence="7 8">
    <name type="scientific">Allosphingosinicella ginsenosidimutans</name>
    <dbReference type="NCBI Taxonomy" id="1176539"/>
    <lineage>
        <taxon>Bacteria</taxon>
        <taxon>Pseudomonadati</taxon>
        <taxon>Pseudomonadota</taxon>
        <taxon>Alphaproteobacteria</taxon>
        <taxon>Sphingomonadales</taxon>
        <taxon>Sphingomonadaceae</taxon>
        <taxon>Allosphingosinicella</taxon>
    </lineage>
</organism>
<keyword evidence="5" id="KW-0732">Signal</keyword>
<name>A0A5C6TU34_9SPHN</name>
<evidence type="ECO:0000256" key="4">
    <source>
        <dbReference type="ARBA" id="ARBA00023288"/>
    </source>
</evidence>
<reference evidence="7 8" key="1">
    <citation type="journal article" date="2015" name="J. Microbiol.">
        <title>Sphingosinicella ginsenosidimutans sp. nov., with ginsenoside converting activity.</title>
        <authorList>
            <person name="Kim J.K."/>
            <person name="Kang M.S."/>
            <person name="Park S.C."/>
            <person name="Kim K.M."/>
            <person name="Choi K."/>
            <person name="Yoon M.H."/>
            <person name="Im W.T."/>
        </authorList>
    </citation>
    <scope>NUCLEOTIDE SEQUENCE [LARGE SCALE GENOMIC DNA]</scope>
    <source>
        <strain evidence="7 8">BS-11</strain>
    </source>
</reference>
<keyword evidence="8" id="KW-1185">Reference proteome</keyword>
<evidence type="ECO:0000256" key="1">
    <source>
        <dbReference type="ARBA" id="ARBA00004459"/>
    </source>
</evidence>
<feature type="signal peptide" evidence="5">
    <location>
        <begin position="1"/>
        <end position="27"/>
    </location>
</feature>
<dbReference type="EMBL" id="VOQQ01000001">
    <property type="protein sequence ID" value="TXC63729.1"/>
    <property type="molecule type" value="Genomic_DNA"/>
</dbReference>
<dbReference type="AlphaFoldDB" id="A0A5C6TU34"/>